<sequence>MNRTANSMNSSESQIGTIVSNSQNVIIIISSILAIVLFSHTLYLYIIREGAGLRVKTLSKCMISYMAFNTVTSAAAIPRYTFSLFKISTPVWAGTLSDVHLVLEPLTVFFLALDRCLTVQFMWKAKTETVVFVCNIICNIVCILSIVLPAVMVNLFSLPLPNAISRIYIFSLKMVAGVLNACACAFLCWKVRAIKKRNISNTIVIVSCVTELLLEFFPNLTAALISIMGYSYIFSYTGPYSKTTQCINVMICAVIYSKTLHAKRRSITKVSVITTIVQPVPGTVLSSTKES</sequence>
<keyword evidence="1" id="KW-1133">Transmembrane helix</keyword>
<gene>
    <name evidence="2" type="ORF">DdX_17696</name>
</gene>
<keyword evidence="3" id="KW-1185">Reference proteome</keyword>
<feature type="transmembrane region" description="Helical" evidence="1">
    <location>
        <begin position="167"/>
        <end position="191"/>
    </location>
</feature>
<protein>
    <submittedName>
        <fullName evidence="2">Uncharacterized protein</fullName>
    </submittedName>
</protein>
<evidence type="ECO:0000313" key="2">
    <source>
        <dbReference type="EMBL" id="KAI1698821.1"/>
    </source>
</evidence>
<reference evidence="2" key="1">
    <citation type="submission" date="2022-01" db="EMBL/GenBank/DDBJ databases">
        <title>Genome Sequence Resource for Two Populations of Ditylenchus destructor, the Migratory Endoparasitic Phytonematode.</title>
        <authorList>
            <person name="Zhang H."/>
            <person name="Lin R."/>
            <person name="Xie B."/>
        </authorList>
    </citation>
    <scope>NUCLEOTIDE SEQUENCE</scope>
    <source>
        <strain evidence="2">BazhouSP</strain>
    </source>
</reference>
<name>A0AAD4MRI3_9BILA</name>
<proteinExistence type="predicted"/>
<feature type="transmembrane region" description="Helical" evidence="1">
    <location>
        <begin position="212"/>
        <end position="233"/>
    </location>
</feature>
<comment type="caution">
    <text evidence="2">The sequence shown here is derived from an EMBL/GenBank/DDBJ whole genome shotgun (WGS) entry which is preliminary data.</text>
</comment>
<dbReference type="AlphaFoldDB" id="A0AAD4MRI3"/>
<evidence type="ECO:0000256" key="1">
    <source>
        <dbReference type="SAM" id="Phobius"/>
    </source>
</evidence>
<accession>A0AAD4MRI3</accession>
<keyword evidence="1" id="KW-0812">Transmembrane</keyword>
<dbReference type="EMBL" id="JAKKPZ010000203">
    <property type="protein sequence ID" value="KAI1698821.1"/>
    <property type="molecule type" value="Genomic_DNA"/>
</dbReference>
<feature type="transmembrane region" description="Helical" evidence="1">
    <location>
        <begin position="129"/>
        <end position="155"/>
    </location>
</feature>
<evidence type="ECO:0000313" key="3">
    <source>
        <dbReference type="Proteomes" id="UP001201812"/>
    </source>
</evidence>
<organism evidence="2 3">
    <name type="scientific">Ditylenchus destructor</name>
    <dbReference type="NCBI Taxonomy" id="166010"/>
    <lineage>
        <taxon>Eukaryota</taxon>
        <taxon>Metazoa</taxon>
        <taxon>Ecdysozoa</taxon>
        <taxon>Nematoda</taxon>
        <taxon>Chromadorea</taxon>
        <taxon>Rhabditida</taxon>
        <taxon>Tylenchina</taxon>
        <taxon>Tylenchomorpha</taxon>
        <taxon>Sphaerularioidea</taxon>
        <taxon>Anguinidae</taxon>
        <taxon>Anguininae</taxon>
        <taxon>Ditylenchus</taxon>
    </lineage>
</organism>
<dbReference type="Proteomes" id="UP001201812">
    <property type="component" value="Unassembled WGS sequence"/>
</dbReference>
<keyword evidence="1" id="KW-0472">Membrane</keyword>
<feature type="transmembrane region" description="Helical" evidence="1">
    <location>
        <begin position="25"/>
        <end position="46"/>
    </location>
</feature>